<gene>
    <name evidence="5" type="ORF">EIO64_08440</name>
</gene>
<dbReference type="GO" id="GO:0046872">
    <property type="term" value="F:metal ion binding"/>
    <property type="evidence" value="ECO:0007669"/>
    <property type="project" value="UniProtKB-KW"/>
</dbReference>
<evidence type="ECO:0000256" key="2">
    <source>
        <dbReference type="ARBA" id="ARBA00023004"/>
    </source>
</evidence>
<dbReference type="Gene3D" id="3.20.20.100">
    <property type="entry name" value="NADP-dependent oxidoreductase domain"/>
    <property type="match status" value="1"/>
</dbReference>
<sequence>MEYRVNRRTGDRISVLGVGTSGLPAAGAKEGAATLEMALEQGINYFDLATADSACFPIFGAALAGVRRQVLYQVHFGANYAAGKPYSWTTDLETVKRSVAWQLEQLRTDYIDYGFIHCMDESGDWRRYVDNGVLQFLEALKAQGVVRHIGLSTHTPALAREVLDTGLADMMMFSINPSYDYQHGEYANGSATERMALYRRCEAEGVGISVMKAFAGGQLLDARTSPFGQALTEYQCIQYALDKPGVLTVLPGVRDRADLERVLGFLRAGEAERDYSVISSLTPRDAEGACVYCNHCQPCPAGLDVGLINKYYDLARAGDALAAEHYRSLSLGADACISCGHCDRRCPFHVSQSARMREIASYFRQA</sequence>
<dbReference type="InterPro" id="IPR017900">
    <property type="entry name" value="4Fe4S_Fe_S_CS"/>
</dbReference>
<dbReference type="Proteomes" id="UP000298642">
    <property type="component" value="Chromosome"/>
</dbReference>
<dbReference type="Pfam" id="PF00248">
    <property type="entry name" value="Aldo_ket_red"/>
    <property type="match status" value="1"/>
</dbReference>
<dbReference type="Pfam" id="PF13183">
    <property type="entry name" value="Fer4_8"/>
    <property type="match status" value="1"/>
</dbReference>
<dbReference type="PANTHER" id="PTHR43312">
    <property type="entry name" value="D-THREO-ALDOSE 1-DEHYDROGENASE"/>
    <property type="match status" value="1"/>
</dbReference>
<dbReference type="RefSeq" id="WP_136891222.1">
    <property type="nucleotide sequence ID" value="NZ_CP034413.3"/>
</dbReference>
<dbReference type="PROSITE" id="PS00198">
    <property type="entry name" value="4FE4S_FER_1"/>
    <property type="match status" value="1"/>
</dbReference>
<dbReference type="PANTHER" id="PTHR43312:SF1">
    <property type="entry name" value="NADP-DEPENDENT OXIDOREDUCTASE DOMAIN-CONTAINING PROTEIN"/>
    <property type="match status" value="1"/>
</dbReference>
<reference evidence="6" key="1">
    <citation type="submission" date="2018-12" db="EMBL/GenBank/DDBJ databases">
        <title>Dusodibacter welbiota gen. nov., sp. nov., isolated from human faeces and emended description of the Oscillibacter genus.</title>
        <authorList>
            <person name="Le Roy T."/>
            <person name="Van der Smissen P."/>
            <person name="Delzenne N."/>
            <person name="Muccioli G."/>
            <person name="Collet J.F."/>
            <person name="Cani P.D."/>
        </authorList>
    </citation>
    <scope>NUCLEOTIDE SEQUENCE [LARGE SCALE GENOMIC DNA]</scope>
    <source>
        <strain evidence="6">J115</strain>
    </source>
</reference>
<organism evidence="5 6">
    <name type="scientific">Dysosmobacter welbionis</name>
    <dbReference type="NCBI Taxonomy" id="2093857"/>
    <lineage>
        <taxon>Bacteria</taxon>
        <taxon>Bacillati</taxon>
        <taxon>Bacillota</taxon>
        <taxon>Clostridia</taxon>
        <taxon>Eubacteriales</taxon>
        <taxon>Oscillospiraceae</taxon>
        <taxon>Dysosmobacter</taxon>
    </lineage>
</organism>
<dbReference type="PROSITE" id="PS51379">
    <property type="entry name" value="4FE4S_FER_2"/>
    <property type="match status" value="1"/>
</dbReference>
<name>A0A4D7AUL4_9FIRM</name>
<keyword evidence="3" id="KW-0411">Iron-sulfur</keyword>
<evidence type="ECO:0000313" key="6">
    <source>
        <dbReference type="Proteomes" id="UP000298642"/>
    </source>
</evidence>
<evidence type="ECO:0000256" key="1">
    <source>
        <dbReference type="ARBA" id="ARBA00022723"/>
    </source>
</evidence>
<dbReference type="SUPFAM" id="SSF51430">
    <property type="entry name" value="NAD(P)-linked oxidoreductase"/>
    <property type="match status" value="1"/>
</dbReference>
<keyword evidence="1" id="KW-0479">Metal-binding</keyword>
<evidence type="ECO:0000256" key="3">
    <source>
        <dbReference type="ARBA" id="ARBA00023014"/>
    </source>
</evidence>
<keyword evidence="2" id="KW-0408">Iron</keyword>
<accession>A0A4D7AUL4</accession>
<evidence type="ECO:0000259" key="4">
    <source>
        <dbReference type="PROSITE" id="PS51379"/>
    </source>
</evidence>
<dbReference type="EMBL" id="CP034413">
    <property type="protein sequence ID" value="QCI59250.1"/>
    <property type="molecule type" value="Genomic_DNA"/>
</dbReference>
<dbReference type="KEGG" id="obj:EIO64_08440"/>
<dbReference type="SUPFAM" id="SSF46548">
    <property type="entry name" value="alpha-helical ferredoxin"/>
    <property type="match status" value="1"/>
</dbReference>
<proteinExistence type="predicted"/>
<keyword evidence="6" id="KW-1185">Reference proteome</keyword>
<feature type="domain" description="4Fe-4S ferredoxin-type" evidence="4">
    <location>
        <begin position="327"/>
        <end position="356"/>
    </location>
</feature>
<evidence type="ECO:0000313" key="5">
    <source>
        <dbReference type="EMBL" id="QCI59250.1"/>
    </source>
</evidence>
<dbReference type="CDD" id="cd19100">
    <property type="entry name" value="AKR_unchar"/>
    <property type="match status" value="1"/>
</dbReference>
<dbReference type="InterPro" id="IPR017896">
    <property type="entry name" value="4Fe4S_Fe-S-bd"/>
</dbReference>
<protein>
    <submittedName>
        <fullName evidence="5">Aldo/keto reductase</fullName>
    </submittedName>
</protein>
<dbReference type="InterPro" id="IPR023210">
    <property type="entry name" value="NADP_OxRdtase_dom"/>
</dbReference>
<dbReference type="AlphaFoldDB" id="A0A4D7AUL4"/>
<dbReference type="InterPro" id="IPR053135">
    <property type="entry name" value="AKR2_Oxidoreductase"/>
</dbReference>
<dbReference type="InterPro" id="IPR036812">
    <property type="entry name" value="NAD(P)_OxRdtase_dom_sf"/>
</dbReference>
<dbReference type="GO" id="GO:0051536">
    <property type="term" value="F:iron-sulfur cluster binding"/>
    <property type="evidence" value="ECO:0007669"/>
    <property type="project" value="UniProtKB-KW"/>
</dbReference>